<reference evidence="1" key="1">
    <citation type="submission" date="2020-09" db="EMBL/GenBank/DDBJ databases">
        <title>Genome-Enabled Discovery of Anthraquinone Biosynthesis in Senna tora.</title>
        <authorList>
            <person name="Kang S.-H."/>
            <person name="Pandey R.P."/>
            <person name="Lee C.-M."/>
            <person name="Sim J.-S."/>
            <person name="Jeong J.-T."/>
            <person name="Choi B.-S."/>
            <person name="Jung M."/>
            <person name="Ginzburg D."/>
            <person name="Zhao K."/>
            <person name="Won S.Y."/>
            <person name="Oh T.-J."/>
            <person name="Yu Y."/>
            <person name="Kim N.-H."/>
            <person name="Lee O.R."/>
            <person name="Lee T.-H."/>
            <person name="Bashyal P."/>
            <person name="Kim T.-S."/>
            <person name="Lee W.-H."/>
            <person name="Kawkins C."/>
            <person name="Kim C.-K."/>
            <person name="Kim J.S."/>
            <person name="Ahn B.O."/>
            <person name="Rhee S.Y."/>
            <person name="Sohng J.K."/>
        </authorList>
    </citation>
    <scope>NUCLEOTIDE SEQUENCE</scope>
    <source>
        <tissue evidence="1">Leaf</tissue>
    </source>
</reference>
<dbReference type="Proteomes" id="UP000634136">
    <property type="component" value="Unassembled WGS sequence"/>
</dbReference>
<dbReference type="AlphaFoldDB" id="A0A834TGT9"/>
<evidence type="ECO:0000313" key="2">
    <source>
        <dbReference type="Proteomes" id="UP000634136"/>
    </source>
</evidence>
<gene>
    <name evidence="1" type="ORF">G2W53_027268</name>
</gene>
<sequence>MFDNEKHDGGVAVTTVRISTTTASFFASLSITHSVYFSQPKSGWLHQCRR</sequence>
<protein>
    <submittedName>
        <fullName evidence="1">Uncharacterized protein</fullName>
    </submittedName>
</protein>
<proteinExistence type="predicted"/>
<dbReference type="EMBL" id="JAAIUW010000008">
    <property type="protein sequence ID" value="KAF7821813.1"/>
    <property type="molecule type" value="Genomic_DNA"/>
</dbReference>
<name>A0A834TGT9_9FABA</name>
<accession>A0A834TGT9</accession>
<keyword evidence="2" id="KW-1185">Reference proteome</keyword>
<organism evidence="1 2">
    <name type="scientific">Senna tora</name>
    <dbReference type="NCBI Taxonomy" id="362788"/>
    <lineage>
        <taxon>Eukaryota</taxon>
        <taxon>Viridiplantae</taxon>
        <taxon>Streptophyta</taxon>
        <taxon>Embryophyta</taxon>
        <taxon>Tracheophyta</taxon>
        <taxon>Spermatophyta</taxon>
        <taxon>Magnoliopsida</taxon>
        <taxon>eudicotyledons</taxon>
        <taxon>Gunneridae</taxon>
        <taxon>Pentapetalae</taxon>
        <taxon>rosids</taxon>
        <taxon>fabids</taxon>
        <taxon>Fabales</taxon>
        <taxon>Fabaceae</taxon>
        <taxon>Caesalpinioideae</taxon>
        <taxon>Cassia clade</taxon>
        <taxon>Senna</taxon>
    </lineage>
</organism>
<evidence type="ECO:0000313" key="1">
    <source>
        <dbReference type="EMBL" id="KAF7821813.1"/>
    </source>
</evidence>
<comment type="caution">
    <text evidence="1">The sequence shown here is derived from an EMBL/GenBank/DDBJ whole genome shotgun (WGS) entry which is preliminary data.</text>
</comment>